<dbReference type="EMBL" id="DSPX01000074">
    <property type="protein sequence ID" value="HGG00535.1"/>
    <property type="molecule type" value="Genomic_DNA"/>
</dbReference>
<organism evidence="2">
    <name type="scientific">Planktothricoides sp. SpSt-374</name>
    <dbReference type="NCBI Taxonomy" id="2282167"/>
    <lineage>
        <taxon>Bacteria</taxon>
        <taxon>Bacillati</taxon>
        <taxon>Cyanobacteriota</taxon>
        <taxon>Cyanophyceae</taxon>
        <taxon>Oscillatoriophycideae</taxon>
        <taxon>Oscillatoriales</taxon>
        <taxon>Oscillatoriaceae</taxon>
        <taxon>Planktothricoides</taxon>
    </lineage>
</organism>
<gene>
    <name evidence="2" type="ORF">ENR15_07750</name>
</gene>
<protein>
    <submittedName>
        <fullName evidence="2">PEP-CTERM sorting domain-containing protein</fullName>
    </submittedName>
</protein>
<reference evidence="2" key="1">
    <citation type="journal article" date="2020" name="mSystems">
        <title>Genome- and Community-Level Interaction Insights into Carbon Utilization and Element Cycling Functions of Hydrothermarchaeota in Hydrothermal Sediment.</title>
        <authorList>
            <person name="Zhou Z."/>
            <person name="Liu Y."/>
            <person name="Xu W."/>
            <person name="Pan J."/>
            <person name="Luo Z.H."/>
            <person name="Li M."/>
        </authorList>
    </citation>
    <scope>NUCLEOTIDE SEQUENCE [LARGE SCALE GENOMIC DNA]</scope>
    <source>
        <strain evidence="2">SpSt-374</strain>
    </source>
</reference>
<feature type="domain" description="Ice-binding protein C-terminal" evidence="1">
    <location>
        <begin position="244"/>
        <end position="265"/>
    </location>
</feature>
<name>A0A7C3VRX8_9CYAN</name>
<dbReference type="InterPro" id="IPR013424">
    <property type="entry name" value="Ice-binding_C"/>
</dbReference>
<dbReference type="NCBIfam" id="TIGR02595">
    <property type="entry name" value="PEP_CTERM"/>
    <property type="match status" value="1"/>
</dbReference>
<comment type="caution">
    <text evidence="2">The sequence shown here is derived from an EMBL/GenBank/DDBJ whole genome shotgun (WGS) entry which is preliminary data.</text>
</comment>
<accession>A0A7C3VRX8</accession>
<dbReference type="AlphaFoldDB" id="A0A7C3VRX8"/>
<evidence type="ECO:0000259" key="1">
    <source>
        <dbReference type="Pfam" id="PF07589"/>
    </source>
</evidence>
<dbReference type="Pfam" id="PF07589">
    <property type="entry name" value="PEP-CTERM"/>
    <property type="match status" value="1"/>
</dbReference>
<evidence type="ECO:0000313" key="2">
    <source>
        <dbReference type="EMBL" id="HGG00535.1"/>
    </source>
</evidence>
<proteinExistence type="predicted"/>
<sequence>MTTFTFFRLKLLFTSIVQNFSEDICMSFIEKSKILLIATFILGSAAKPSSSAIFNVASDFSLTNNPNGAWRYGWSSSLGSRFNLYSNVGKQTPTIDLWYDSTKTIRAPFVVHNSTATPNNSHPTITYQPGQLGFHPGYYGEYSIIRWIAPEAGEYSLDTTFMGLDHVGLTTTDVHVLHNNSLLFSNLINGFGASSAKSFTTTGTVQAGDTIDFAVGYGSNQTYSYDSTGLDVTISTTPAGVSKTVPEPSTVLGLGGLALSAFLGKMRMKRQRQQQLARNRVSAIAFPSSPRLS</sequence>